<dbReference type="EMBL" id="KX641260">
    <property type="protein sequence ID" value="AOT24686.1"/>
    <property type="molecule type" value="Genomic_DNA"/>
</dbReference>
<keyword evidence="1" id="KW-0812">Transmembrane</keyword>
<sequence>MLFEAVFRGLMYLLMPDRSTTALTQLENSAPLAVWGVVFITAAVVGLFGEALMSGTEAYNGTSSQSNPRAWPSFIAHAALMILYVTLALGYGMSLYDAEAAHFAIIPYDLLLIAYLHWLFARRRKTHVH</sequence>
<gene>
    <name evidence="2" type="primary">30</name>
    <name evidence="2" type="ORF">PBI_STASIA_30</name>
</gene>
<dbReference type="RefSeq" id="YP_010062417.1">
    <property type="nucleotide sequence ID" value="NC_054794.1"/>
</dbReference>
<proteinExistence type="predicted"/>
<feature type="transmembrane region" description="Helical" evidence="1">
    <location>
        <begin position="74"/>
        <end position="94"/>
    </location>
</feature>
<dbReference type="KEGG" id="vg:64946212"/>
<keyword evidence="1" id="KW-0472">Membrane</keyword>
<keyword evidence="3" id="KW-1185">Reference proteome</keyword>
<feature type="transmembrane region" description="Helical" evidence="1">
    <location>
        <begin position="100"/>
        <end position="120"/>
    </location>
</feature>
<dbReference type="GeneID" id="64946212"/>
<accession>A0A1D8EUM2</accession>
<feature type="transmembrane region" description="Helical" evidence="1">
    <location>
        <begin position="32"/>
        <end position="53"/>
    </location>
</feature>
<evidence type="ECO:0000313" key="2">
    <source>
        <dbReference type="EMBL" id="AOT24686.1"/>
    </source>
</evidence>
<reference evidence="2 3" key="1">
    <citation type="submission" date="2016-07" db="EMBL/GenBank/DDBJ databases">
        <authorList>
            <person name="Pillay S."/>
            <person name="Muniram S."/>
            <person name="Rampersadh K."/>
            <person name="Moraka N.O."/>
            <person name="Mfene A."/>
            <person name="Sigauque P.S."/>
            <person name="Komo N."/>
            <person name="Mazeka N.P."/>
            <person name="Garlena R.A."/>
            <person name="Russell D.A."/>
            <person name="Bowman C.A."/>
            <person name="Rubin E."/>
            <person name="Larsen M.H."/>
            <person name="Guerrero C.A."/>
            <person name="Jacobs-Sera D."/>
            <person name="Hatfull G.F."/>
        </authorList>
    </citation>
    <scope>NUCLEOTIDE SEQUENCE [LARGE SCALE GENOMIC DNA]</scope>
</reference>
<evidence type="ECO:0000256" key="1">
    <source>
        <dbReference type="SAM" id="Phobius"/>
    </source>
</evidence>
<dbReference type="Proteomes" id="UP000221167">
    <property type="component" value="Segment"/>
</dbReference>
<name>A0A1D8EUM2_9CAUD</name>
<organism evidence="2 3">
    <name type="scientific">Mycobacterium phage Stasia</name>
    <dbReference type="NCBI Taxonomy" id="1897548"/>
    <lineage>
        <taxon>Viruses</taxon>
        <taxon>Duplodnaviria</taxon>
        <taxon>Heunggongvirae</taxon>
        <taxon>Uroviricota</taxon>
        <taxon>Caudoviricetes</taxon>
        <taxon>Backyardiganvirus</taxon>
        <taxon>Backyardiganvirus stasia</taxon>
    </lineage>
</organism>
<keyword evidence="1" id="KW-1133">Transmembrane helix</keyword>
<evidence type="ECO:0000313" key="3">
    <source>
        <dbReference type="Proteomes" id="UP000221167"/>
    </source>
</evidence>
<protein>
    <submittedName>
        <fullName evidence="2">Minor tail protein</fullName>
    </submittedName>
</protein>